<sequence>MNNNELQTEMDELEQLEIQLFLQGIYEWYGYDFRDYAYNSIRRRIWHRVYEERLNSILGLMEKTLRDSECLKRLLLDFSINVTEMFRDPSFFLAIREKIIPHLRTYPSLRIWHAGCATGEEVYSMAILLQEEGLYDKAKIYATDINEKALGIARRGQYPLEVMKKYTNNYLKAGGAHAFSEYYSVSGNVAKFDSSLSKNIIFAEHNLVTDQSFNEFHLILCRNVMIYFNKTLKEKVYQLFHESLTPFGFLCLGDKESIMSKEYYQAISSAQKIYQKH</sequence>
<protein>
    <submittedName>
        <fullName evidence="2">Protein-glutamate O-methyltransferase CheR</fullName>
    </submittedName>
</protein>
<dbReference type="InterPro" id="IPR000780">
    <property type="entry name" value="CheR_MeTrfase"/>
</dbReference>
<evidence type="ECO:0000313" key="2">
    <source>
        <dbReference type="EMBL" id="MDN4607164.1"/>
    </source>
</evidence>
<dbReference type="SMART" id="SM00138">
    <property type="entry name" value="MeTrc"/>
    <property type="match status" value="1"/>
</dbReference>
<keyword evidence="3" id="KW-1185">Reference proteome</keyword>
<dbReference type="Gene3D" id="3.40.50.150">
    <property type="entry name" value="Vaccinia Virus protein VP39"/>
    <property type="match status" value="1"/>
</dbReference>
<dbReference type="PRINTS" id="PR00996">
    <property type="entry name" value="CHERMTFRASE"/>
</dbReference>
<evidence type="ECO:0000259" key="1">
    <source>
        <dbReference type="PROSITE" id="PS50123"/>
    </source>
</evidence>
<dbReference type="PROSITE" id="PS50123">
    <property type="entry name" value="CHER"/>
    <property type="match status" value="1"/>
</dbReference>
<dbReference type="EMBL" id="JAROCC010000004">
    <property type="protein sequence ID" value="MDN4607164.1"/>
    <property type="molecule type" value="Genomic_DNA"/>
</dbReference>
<reference evidence="2" key="1">
    <citation type="submission" date="2023-03" db="EMBL/GenBank/DDBJ databases">
        <title>MT1 and MT2 Draft Genomes of Novel Species.</title>
        <authorList>
            <person name="Venkateswaran K."/>
        </authorList>
    </citation>
    <scope>NUCLEOTIDE SEQUENCE</scope>
    <source>
        <strain evidence="2">F6_3S_P_2</strain>
    </source>
</reference>
<comment type="caution">
    <text evidence="2">The sequence shown here is derived from an EMBL/GenBank/DDBJ whole genome shotgun (WGS) entry which is preliminary data.</text>
</comment>
<dbReference type="PANTHER" id="PTHR24422">
    <property type="entry name" value="CHEMOTAXIS PROTEIN METHYLTRANSFERASE"/>
    <property type="match status" value="1"/>
</dbReference>
<dbReference type="PANTHER" id="PTHR24422:SF8">
    <property type="entry name" value="CHEMOTAXIS PROTEIN"/>
    <property type="match status" value="1"/>
</dbReference>
<dbReference type="SUPFAM" id="SSF47757">
    <property type="entry name" value="Chemotaxis receptor methyltransferase CheR, N-terminal domain"/>
    <property type="match status" value="1"/>
</dbReference>
<evidence type="ECO:0000313" key="3">
    <source>
        <dbReference type="Proteomes" id="UP001175097"/>
    </source>
</evidence>
<name>A0ABT8JPU7_9BACL</name>
<dbReference type="InterPro" id="IPR022641">
    <property type="entry name" value="CheR_N"/>
</dbReference>
<proteinExistence type="predicted"/>
<dbReference type="Proteomes" id="UP001175097">
    <property type="component" value="Unassembled WGS sequence"/>
</dbReference>
<dbReference type="InterPro" id="IPR029063">
    <property type="entry name" value="SAM-dependent_MTases_sf"/>
</dbReference>
<organism evidence="2 3">
    <name type="scientific">Sporosarcina highlanderae</name>
    <dbReference type="NCBI Taxonomy" id="3035916"/>
    <lineage>
        <taxon>Bacteria</taxon>
        <taxon>Bacillati</taxon>
        <taxon>Bacillota</taxon>
        <taxon>Bacilli</taxon>
        <taxon>Bacillales</taxon>
        <taxon>Caryophanaceae</taxon>
        <taxon>Sporosarcina</taxon>
    </lineage>
</organism>
<accession>A0ABT8JPU7</accession>
<gene>
    <name evidence="2" type="ORF">P5G49_06665</name>
</gene>
<dbReference type="SUPFAM" id="SSF53335">
    <property type="entry name" value="S-adenosyl-L-methionine-dependent methyltransferases"/>
    <property type="match status" value="1"/>
</dbReference>
<dbReference type="InterPro" id="IPR022642">
    <property type="entry name" value="CheR_C"/>
</dbReference>
<feature type="domain" description="CheR-type methyltransferase" evidence="1">
    <location>
        <begin position="6"/>
        <end position="277"/>
    </location>
</feature>
<dbReference type="Pfam" id="PF01739">
    <property type="entry name" value="CheR"/>
    <property type="match status" value="1"/>
</dbReference>
<dbReference type="InterPro" id="IPR050903">
    <property type="entry name" value="Bact_Chemotaxis_MeTrfase"/>
</dbReference>
<dbReference type="Pfam" id="PF03705">
    <property type="entry name" value="CheR_N"/>
    <property type="match status" value="1"/>
</dbReference>